<evidence type="ECO:0000256" key="4">
    <source>
        <dbReference type="ARBA" id="ARBA00022840"/>
    </source>
</evidence>
<dbReference type="CDD" id="cd17920">
    <property type="entry name" value="DEXHc_RecQ"/>
    <property type="match status" value="1"/>
</dbReference>
<dbReference type="Pfam" id="PF00270">
    <property type="entry name" value="DEAD"/>
    <property type="match status" value="1"/>
</dbReference>
<evidence type="ECO:0000313" key="10">
    <source>
        <dbReference type="EMBL" id="KHD99128.1"/>
    </source>
</evidence>
<dbReference type="GO" id="GO:0006281">
    <property type="term" value="P:DNA repair"/>
    <property type="evidence" value="ECO:0007669"/>
    <property type="project" value="TreeGrafter"/>
</dbReference>
<dbReference type="InterPro" id="IPR001650">
    <property type="entry name" value="Helicase_C-like"/>
</dbReference>
<dbReference type="SMART" id="SM00487">
    <property type="entry name" value="DEXDc"/>
    <property type="match status" value="1"/>
</dbReference>
<dbReference type="InterPro" id="IPR002464">
    <property type="entry name" value="DNA/RNA_helicase_DEAH_CS"/>
</dbReference>
<dbReference type="InterPro" id="IPR036388">
    <property type="entry name" value="WH-like_DNA-bd_sf"/>
</dbReference>
<dbReference type="Gene3D" id="1.10.10.10">
    <property type="entry name" value="Winged helix-like DNA-binding domain superfamily/Winged helix DNA-binding domain"/>
    <property type="match status" value="1"/>
</dbReference>
<evidence type="ECO:0000259" key="8">
    <source>
        <dbReference type="PROSITE" id="PS51192"/>
    </source>
</evidence>
<dbReference type="InterPro" id="IPR027417">
    <property type="entry name" value="P-loop_NTPase"/>
</dbReference>
<feature type="domain" description="Helicase ATP-binding" evidence="8">
    <location>
        <begin position="40"/>
        <end position="210"/>
    </location>
</feature>
<organism evidence="10 11">
    <name type="scientific">Kocuria rosea subsp. polaris</name>
    <dbReference type="NCBI Taxonomy" id="136273"/>
    <lineage>
        <taxon>Bacteria</taxon>
        <taxon>Bacillati</taxon>
        <taxon>Actinomycetota</taxon>
        <taxon>Actinomycetes</taxon>
        <taxon>Micrococcales</taxon>
        <taxon>Micrococcaceae</taxon>
        <taxon>Kocuria</taxon>
    </lineage>
</organism>
<dbReference type="AlphaFoldDB" id="A0A0A6VY10"/>
<dbReference type="GO" id="GO:0005737">
    <property type="term" value="C:cytoplasm"/>
    <property type="evidence" value="ECO:0007669"/>
    <property type="project" value="TreeGrafter"/>
</dbReference>
<dbReference type="InterPro" id="IPR004589">
    <property type="entry name" value="DNA_helicase_ATP-dep_RecQ"/>
</dbReference>
<evidence type="ECO:0000256" key="6">
    <source>
        <dbReference type="ARBA" id="ARBA00044535"/>
    </source>
</evidence>
<dbReference type="GO" id="GO:0003677">
    <property type="term" value="F:DNA binding"/>
    <property type="evidence" value="ECO:0007669"/>
    <property type="project" value="UniProtKB-KW"/>
</dbReference>
<evidence type="ECO:0000256" key="3">
    <source>
        <dbReference type="ARBA" id="ARBA00022806"/>
    </source>
</evidence>
<dbReference type="GO" id="GO:0016787">
    <property type="term" value="F:hydrolase activity"/>
    <property type="evidence" value="ECO:0007669"/>
    <property type="project" value="UniProtKB-KW"/>
</dbReference>
<proteinExistence type="predicted"/>
<dbReference type="SMART" id="SM00490">
    <property type="entry name" value="HELICc"/>
    <property type="match status" value="1"/>
</dbReference>
<dbReference type="PROSITE" id="PS51194">
    <property type="entry name" value="HELICASE_CTER"/>
    <property type="match status" value="1"/>
</dbReference>
<dbReference type="GO" id="GO:0043138">
    <property type="term" value="F:3'-5' DNA helicase activity"/>
    <property type="evidence" value="ECO:0007669"/>
    <property type="project" value="TreeGrafter"/>
</dbReference>
<dbReference type="InterPro" id="IPR014001">
    <property type="entry name" value="Helicase_ATP-bd"/>
</dbReference>
<dbReference type="Proteomes" id="UP000030466">
    <property type="component" value="Unassembled WGS sequence"/>
</dbReference>
<keyword evidence="11" id="KW-1185">Reference proteome</keyword>
<dbReference type="PANTHER" id="PTHR13710:SF84">
    <property type="entry name" value="ATP-DEPENDENT DNA HELICASE RECS-RELATED"/>
    <property type="match status" value="1"/>
</dbReference>
<evidence type="ECO:0000259" key="9">
    <source>
        <dbReference type="PROSITE" id="PS51194"/>
    </source>
</evidence>
<dbReference type="SUPFAM" id="SSF52540">
    <property type="entry name" value="P-loop containing nucleoside triphosphate hydrolases"/>
    <property type="match status" value="1"/>
</dbReference>
<evidence type="ECO:0000256" key="1">
    <source>
        <dbReference type="ARBA" id="ARBA00022741"/>
    </source>
</evidence>
<reference evidence="10 11" key="1">
    <citation type="journal article" date="2003" name="Int. J. Syst. Evol. Microbiol.">
        <title>Kocuria polaris sp. nov., an orange-pigmented psychrophilic bacterium isolated from an Antarctic cyanobacterial mat sample.</title>
        <authorList>
            <person name="Reddy G.S."/>
            <person name="Prakash J.S."/>
            <person name="Prabahar V."/>
            <person name="Matsumoto G.I."/>
            <person name="Stackebrandt E."/>
            <person name="Shivaji S."/>
        </authorList>
    </citation>
    <scope>NUCLEOTIDE SEQUENCE [LARGE SCALE GENOMIC DNA]</scope>
    <source>
        <strain evidence="10 11">CMS 76or</strain>
    </source>
</reference>
<dbReference type="PROSITE" id="PS00690">
    <property type="entry name" value="DEAH_ATP_HELICASE"/>
    <property type="match status" value="1"/>
</dbReference>
<comment type="caution">
    <text evidence="10">The sequence shown here is derived from an EMBL/GenBank/DDBJ whole genome shotgun (WGS) entry which is preliminary data.</text>
</comment>
<dbReference type="GO" id="GO:0043590">
    <property type="term" value="C:bacterial nucleoid"/>
    <property type="evidence" value="ECO:0007669"/>
    <property type="project" value="TreeGrafter"/>
</dbReference>
<keyword evidence="3 10" id="KW-0347">Helicase</keyword>
<dbReference type="PROSITE" id="PS51192">
    <property type="entry name" value="HELICASE_ATP_BIND_1"/>
    <property type="match status" value="1"/>
</dbReference>
<keyword evidence="2" id="KW-0378">Hydrolase</keyword>
<gene>
    <name evidence="10" type="ORF">GY22_00695</name>
</gene>
<dbReference type="OrthoDB" id="9760034at2"/>
<dbReference type="GO" id="GO:0009378">
    <property type="term" value="F:four-way junction helicase activity"/>
    <property type="evidence" value="ECO:0007669"/>
    <property type="project" value="TreeGrafter"/>
</dbReference>
<keyword evidence="4" id="KW-0067">ATP-binding</keyword>
<sequence length="565" mass="61292">MGVATGAGRRAAPVTAERLREVAASGFGITEFREGQLEAMAAAAAGRDVLAVMPTGHGKSAIYQVPGAALPGTAVVVSPLIALQHDQVEAINEDLGAEVAFAVNSAVGARRERAAWDAVARGDAKFLFLAPEQLAREEITERLAAHPPSLFVVDEAHCISSWGHDFRPDYLVLQEAVERMGRPAVVALTATASPHTRAEIVDRLGLRDPLVLVHSFDRPNIELRVVRHHQASDKRRAVLDEVAGLAGPGLVYVATRRETEDYAAELVRRGVRAEAYHAGRRRSERDEVHARFHGDELDVVVATTAFGMGIDKPDVRFVVHADIPDSLDSYYQEIGRAGRDGRPALAVLHYRSEDLGLQQYFAGAAPERADLEEVLRAVLGHGPVRARELREHTGLGPRAQARALHLLEHSGGVLAGRQGYRAVDGVAPEDAVAAALAEAEAQHRIDRSRIDMMRGYAETDGCRRDWLLHYFGEETDGWCGNCDTCSETGSAAEAAERSAATPHGWEIQSPVTHREWGHGIVMGAEPDRITVLFDAVGYKELSLRLIEEHDGLLVRGSGERPDEGP</sequence>
<evidence type="ECO:0000256" key="7">
    <source>
        <dbReference type="ARBA" id="ARBA00044550"/>
    </source>
</evidence>
<keyword evidence="5" id="KW-0238">DNA-binding</keyword>
<evidence type="ECO:0000256" key="2">
    <source>
        <dbReference type="ARBA" id="ARBA00022801"/>
    </source>
</evidence>
<dbReference type="GO" id="GO:0005524">
    <property type="term" value="F:ATP binding"/>
    <property type="evidence" value="ECO:0007669"/>
    <property type="project" value="UniProtKB-KW"/>
</dbReference>
<dbReference type="NCBIfam" id="TIGR00614">
    <property type="entry name" value="recQ_fam"/>
    <property type="match status" value="1"/>
</dbReference>
<dbReference type="Pfam" id="PF00271">
    <property type="entry name" value="Helicase_C"/>
    <property type="match status" value="1"/>
</dbReference>
<keyword evidence="1" id="KW-0547">Nucleotide-binding</keyword>
<dbReference type="InterPro" id="IPR032284">
    <property type="entry name" value="RecQ_Zn-bd"/>
</dbReference>
<protein>
    <recommendedName>
        <fullName evidence="6">ATP-dependent DNA helicase RecQ</fullName>
    </recommendedName>
    <alternativeName>
        <fullName evidence="7">DNA 3'-5' helicase RecQ</fullName>
    </alternativeName>
</protein>
<feature type="domain" description="Helicase C-terminal" evidence="9">
    <location>
        <begin position="238"/>
        <end position="390"/>
    </location>
</feature>
<dbReference type="Pfam" id="PF16124">
    <property type="entry name" value="RecQ_Zn_bind"/>
    <property type="match status" value="1"/>
</dbReference>
<dbReference type="PANTHER" id="PTHR13710">
    <property type="entry name" value="DNA HELICASE RECQ FAMILY MEMBER"/>
    <property type="match status" value="1"/>
</dbReference>
<dbReference type="Gene3D" id="3.40.50.300">
    <property type="entry name" value="P-loop containing nucleotide triphosphate hydrolases"/>
    <property type="match status" value="2"/>
</dbReference>
<dbReference type="GO" id="GO:0030894">
    <property type="term" value="C:replisome"/>
    <property type="evidence" value="ECO:0007669"/>
    <property type="project" value="TreeGrafter"/>
</dbReference>
<name>A0A0A6VY10_KOCRO</name>
<dbReference type="EMBL" id="JSUH01000001">
    <property type="protein sequence ID" value="KHD99128.1"/>
    <property type="molecule type" value="Genomic_DNA"/>
</dbReference>
<dbReference type="GO" id="GO:0006310">
    <property type="term" value="P:DNA recombination"/>
    <property type="evidence" value="ECO:0007669"/>
    <property type="project" value="InterPro"/>
</dbReference>
<dbReference type="InterPro" id="IPR011545">
    <property type="entry name" value="DEAD/DEAH_box_helicase_dom"/>
</dbReference>
<evidence type="ECO:0000313" key="11">
    <source>
        <dbReference type="Proteomes" id="UP000030466"/>
    </source>
</evidence>
<evidence type="ECO:0000256" key="5">
    <source>
        <dbReference type="ARBA" id="ARBA00023125"/>
    </source>
</evidence>
<accession>A0A0A6VY10</accession>